<evidence type="ECO:0000313" key="1">
    <source>
        <dbReference type="EMBL" id="KAJ9653442.1"/>
    </source>
</evidence>
<accession>A0ACC3A0M5</accession>
<dbReference type="EMBL" id="JAPDRQ010000154">
    <property type="protein sequence ID" value="KAJ9653442.1"/>
    <property type="molecule type" value="Genomic_DNA"/>
</dbReference>
<name>A0ACC3A0M5_9EURO</name>
<protein>
    <submittedName>
        <fullName evidence="1">Uncharacterized protein</fullName>
    </submittedName>
</protein>
<gene>
    <name evidence="1" type="ORF">H2198_007390</name>
</gene>
<organism evidence="1 2">
    <name type="scientific">Neophaeococcomyces mojaviensis</name>
    <dbReference type="NCBI Taxonomy" id="3383035"/>
    <lineage>
        <taxon>Eukaryota</taxon>
        <taxon>Fungi</taxon>
        <taxon>Dikarya</taxon>
        <taxon>Ascomycota</taxon>
        <taxon>Pezizomycotina</taxon>
        <taxon>Eurotiomycetes</taxon>
        <taxon>Chaetothyriomycetidae</taxon>
        <taxon>Chaetothyriales</taxon>
        <taxon>Chaetothyriales incertae sedis</taxon>
        <taxon>Neophaeococcomyces</taxon>
    </lineage>
</organism>
<reference evidence="1" key="1">
    <citation type="submission" date="2022-10" db="EMBL/GenBank/DDBJ databases">
        <title>Culturing micro-colonial fungi from biological soil crusts in the Mojave desert and describing Neophaeococcomyces mojavensis, and introducing the new genera and species Taxawa tesnikishii.</title>
        <authorList>
            <person name="Kurbessoian T."/>
            <person name="Stajich J.E."/>
        </authorList>
    </citation>
    <scope>NUCLEOTIDE SEQUENCE</scope>
    <source>
        <strain evidence="1">JES_112</strain>
    </source>
</reference>
<keyword evidence="2" id="KW-1185">Reference proteome</keyword>
<evidence type="ECO:0000313" key="2">
    <source>
        <dbReference type="Proteomes" id="UP001172386"/>
    </source>
</evidence>
<proteinExistence type="predicted"/>
<dbReference type="Proteomes" id="UP001172386">
    <property type="component" value="Unassembled WGS sequence"/>
</dbReference>
<sequence length="496" mass="55420">MSERRPYIDYVLVAVAQSLPLQVLLGSFILLAAYIWHTSRTITTAPTEFSKLTQKPWSKEEIREAYRKVQTSPTDVRPYLFSQHNRRYIVVGGSGLVGGWIVQHLLMRGENPAAIRIIDLSEPTRKEVAEQNIVFLKADVSDAAAVSKAVNASWPKNVSALPLTVFHTVAYISPCDRKSDFLPIYVRVNIEGTRNVLKAAREAGASCFIATSSSSVGMKPPAFFPWPWQRWPKNLCQFLPNAERENLDDPLHEFGSCYSWSKAQAEQLVRSANDPRAKFLTGCIRPGHSIYGHGVQNTSSITYDYLRRGGSPSWIPTCVVNFVNAQNVSIGHLAYENAVLKNSDLGGRAYCVTDPSPPTRYGELYKVLTTLAHPLTPIAFPYVSHLPMLIMAYMIETYIIIRHRYFPALPPVTGDIAYIQPAMFNMCTLHVVYTDTKAKEEIGYRGPIETLEGFAAAVADWNKKWETLSKEKIQAGRADEVELQEGAAMPKGPNIH</sequence>
<comment type="caution">
    <text evidence="1">The sequence shown here is derived from an EMBL/GenBank/DDBJ whole genome shotgun (WGS) entry which is preliminary data.</text>
</comment>